<keyword evidence="10" id="KW-1185">Reference proteome</keyword>
<reference evidence="9" key="2">
    <citation type="submission" date="2020-05" db="UniProtKB">
        <authorList>
            <consortium name="EnsemblMetazoa"/>
        </authorList>
    </citation>
    <scope>IDENTIFICATION</scope>
    <source>
        <strain evidence="9">IAEA</strain>
    </source>
</reference>
<evidence type="ECO:0000256" key="5">
    <source>
        <dbReference type="ARBA" id="ARBA00022786"/>
    </source>
</evidence>
<dbReference type="InterPro" id="IPR017096">
    <property type="entry name" value="BTB-kelch_protein"/>
</dbReference>
<evidence type="ECO:0000313" key="9">
    <source>
        <dbReference type="EnsemblMetazoa" id="GBRI002498-PA"/>
    </source>
</evidence>
<evidence type="ECO:0000256" key="1">
    <source>
        <dbReference type="ARBA" id="ARBA00004906"/>
    </source>
</evidence>
<keyword evidence="3" id="KW-0880">Kelch repeat</keyword>
<dbReference type="STRING" id="37001.A0A1A9W147"/>
<dbReference type="FunFam" id="1.25.40.420:FF:000001">
    <property type="entry name" value="Kelch-like family member 12"/>
    <property type="match status" value="1"/>
</dbReference>
<dbReference type="InterPro" id="IPR011333">
    <property type="entry name" value="SKP1/BTB/POZ_sf"/>
</dbReference>
<comment type="pathway">
    <text evidence="1">Protein modification; protein ubiquitination.</text>
</comment>
<reference evidence="10" key="1">
    <citation type="submission" date="2014-03" db="EMBL/GenBank/DDBJ databases">
        <authorList>
            <person name="Aksoy S."/>
            <person name="Warren W."/>
            <person name="Wilson R.K."/>
        </authorList>
    </citation>
    <scope>NUCLEOTIDE SEQUENCE [LARGE SCALE GENOMIC DNA]</scope>
    <source>
        <strain evidence="10">IAEA</strain>
    </source>
</reference>
<dbReference type="InterPro" id="IPR000210">
    <property type="entry name" value="BTB/POZ_dom"/>
</dbReference>
<accession>A0A1A9W147</accession>
<evidence type="ECO:0000259" key="8">
    <source>
        <dbReference type="PROSITE" id="PS50097"/>
    </source>
</evidence>
<dbReference type="Pfam" id="PF07707">
    <property type="entry name" value="BACK"/>
    <property type="match status" value="1"/>
</dbReference>
<dbReference type="InterPro" id="IPR015915">
    <property type="entry name" value="Kelch-typ_b-propeller"/>
</dbReference>
<dbReference type="Gene3D" id="2.120.10.80">
    <property type="entry name" value="Kelch-type beta propeller"/>
    <property type="match status" value="1"/>
</dbReference>
<dbReference type="UniPathway" id="UPA00143"/>
<name>A0A1A9W147_9MUSC</name>
<dbReference type="PIRSF" id="PIRSF037037">
    <property type="entry name" value="Kelch-like_protein_gigaxonin"/>
    <property type="match status" value="1"/>
</dbReference>
<dbReference type="SUPFAM" id="SSF54695">
    <property type="entry name" value="POZ domain"/>
    <property type="match status" value="1"/>
</dbReference>
<dbReference type="EnsemblMetazoa" id="GBRI002498-RA">
    <property type="protein sequence ID" value="GBRI002498-PA"/>
    <property type="gene ID" value="GBRI002498"/>
</dbReference>
<organism evidence="9 10">
    <name type="scientific">Glossina brevipalpis</name>
    <dbReference type="NCBI Taxonomy" id="37001"/>
    <lineage>
        <taxon>Eukaryota</taxon>
        <taxon>Metazoa</taxon>
        <taxon>Ecdysozoa</taxon>
        <taxon>Arthropoda</taxon>
        <taxon>Hexapoda</taxon>
        <taxon>Insecta</taxon>
        <taxon>Pterygota</taxon>
        <taxon>Neoptera</taxon>
        <taxon>Endopterygota</taxon>
        <taxon>Diptera</taxon>
        <taxon>Brachycera</taxon>
        <taxon>Muscomorpha</taxon>
        <taxon>Hippoboscoidea</taxon>
        <taxon>Glossinidae</taxon>
        <taxon>Glossina</taxon>
    </lineage>
</organism>
<dbReference type="SMART" id="SM00225">
    <property type="entry name" value="BTB"/>
    <property type="match status" value="1"/>
</dbReference>
<protein>
    <recommendedName>
        <fullName evidence="2">Kelch-like protein diablo</fullName>
    </recommendedName>
</protein>
<dbReference type="VEuPathDB" id="VectorBase:GBRI002498"/>
<dbReference type="SMART" id="SM00875">
    <property type="entry name" value="BACK"/>
    <property type="match status" value="1"/>
</dbReference>
<dbReference type="InterPro" id="IPR011043">
    <property type="entry name" value="Gal_Oxase/kelch_b-propeller"/>
</dbReference>
<dbReference type="SUPFAM" id="SSF50965">
    <property type="entry name" value="Galactose oxidase, central domain"/>
    <property type="match status" value="1"/>
</dbReference>
<dbReference type="InterPro" id="IPR011705">
    <property type="entry name" value="BACK"/>
</dbReference>
<evidence type="ECO:0000313" key="10">
    <source>
        <dbReference type="Proteomes" id="UP000091820"/>
    </source>
</evidence>
<dbReference type="PROSITE" id="PS50097">
    <property type="entry name" value="BTB"/>
    <property type="match status" value="1"/>
</dbReference>
<evidence type="ECO:0000256" key="6">
    <source>
        <dbReference type="ARBA" id="ARBA00023203"/>
    </source>
</evidence>
<keyword evidence="5" id="KW-0833">Ubl conjugation pathway</keyword>
<dbReference type="Pfam" id="PF01344">
    <property type="entry name" value="Kelch_1"/>
    <property type="match status" value="3"/>
</dbReference>
<dbReference type="AlphaFoldDB" id="A0A1A9W147"/>
<evidence type="ECO:0000256" key="7">
    <source>
        <dbReference type="ARBA" id="ARBA00043912"/>
    </source>
</evidence>
<dbReference type="Pfam" id="PF00651">
    <property type="entry name" value="BTB"/>
    <property type="match status" value="1"/>
</dbReference>
<dbReference type="SMART" id="SM00612">
    <property type="entry name" value="Kelch"/>
    <property type="match status" value="4"/>
</dbReference>
<dbReference type="InterPro" id="IPR006652">
    <property type="entry name" value="Kelch_1"/>
</dbReference>
<feature type="domain" description="BTB" evidence="8">
    <location>
        <begin position="1"/>
        <end position="64"/>
    </location>
</feature>
<dbReference type="PANTHER" id="PTHR24412">
    <property type="entry name" value="KELCH PROTEIN"/>
    <property type="match status" value="1"/>
</dbReference>
<dbReference type="Proteomes" id="UP000091820">
    <property type="component" value="Unassembled WGS sequence"/>
</dbReference>
<proteinExistence type="predicted"/>
<evidence type="ECO:0000256" key="4">
    <source>
        <dbReference type="ARBA" id="ARBA00022737"/>
    </source>
</evidence>
<dbReference type="GO" id="GO:0003779">
    <property type="term" value="F:actin binding"/>
    <property type="evidence" value="ECO:0007669"/>
    <property type="project" value="UniProtKB-KW"/>
</dbReference>
<dbReference type="PANTHER" id="PTHR24412:SF441">
    <property type="entry name" value="KELCH-LIKE PROTEIN 28"/>
    <property type="match status" value="1"/>
</dbReference>
<evidence type="ECO:0000256" key="2">
    <source>
        <dbReference type="ARBA" id="ARBA00013699"/>
    </source>
</evidence>
<comment type="function">
    <text evidence="7">Probable substrate-specific adapter of an E3 ubiquitin-protein ligase complex which mediates the ubiquitination and subsequent proteasomal degradation of target proteins. May have a role in synapse differentiation and growth.</text>
</comment>
<dbReference type="Gene3D" id="1.25.40.420">
    <property type="match status" value="1"/>
</dbReference>
<evidence type="ECO:0000256" key="3">
    <source>
        <dbReference type="ARBA" id="ARBA00022441"/>
    </source>
</evidence>
<dbReference type="Gene3D" id="3.30.710.10">
    <property type="entry name" value="Potassium Channel Kv1.1, Chain A"/>
    <property type="match status" value="1"/>
</dbReference>
<dbReference type="InterPro" id="IPR037293">
    <property type="entry name" value="Gal_Oxidase_central_sf"/>
</dbReference>
<keyword evidence="4" id="KW-0677">Repeat</keyword>
<dbReference type="GO" id="GO:0016567">
    <property type="term" value="P:protein ubiquitination"/>
    <property type="evidence" value="ECO:0007669"/>
    <property type="project" value="UniProtKB-UniPathway"/>
</dbReference>
<sequence length="517" mass="59633">MEVNGEFIYAHKAILSAASPYFAAMFEHDVKENAQGWVQFIDVEAIALKAIIDYIYTGEIKIDENTVQSLLFTSDLLQINWIKEHCEQFLMSILQLTNCFNIWRIADMHSCKDLFAYCTNYILKHFPRLIDGQEFLTLSFEEVKAIVADDDLHVQSEENAYVSVLTWIKHDIEARQNHLEELMSHVRLPLLKPEFIRKHALTEPLLSRELLNLLPNNKRKYNSGNAPSERRRRTRYGLPHVLFTGGLKCYGSRTAQSDCKMFNITRSEPLLTVSSMIERRLDLSTITLNGFAYSIGGCDSLSSLHLRTAECYDPIMNQWTQIAPMQIGHCNHRACAYNDLIYVIGGRDNSTVEYYNPIADKWYNCPPSLHSDYNRVDVIENGIFCLGAGLNGTMSRFDPREGQWYNIESNFNNMDDFEMISYRHSLYSIGGYPSERACKRFDTRSNRWEQLCSMNIGRQSPSAMINQNEIYVFGGWSNGFTSVVEHYDFKKDIWTIDNSINIEHRYGAAALIHRPTD</sequence>
<keyword evidence="6" id="KW-0009">Actin-binding</keyword>
<dbReference type="Gene3D" id="2.130.10.80">
    <property type="entry name" value="Galactose oxidase/kelch, beta-propeller"/>
    <property type="match status" value="1"/>
</dbReference>